<accession>W7XL91</accession>
<protein>
    <submittedName>
        <fullName evidence="3">Transmembrane protein, putative</fullName>
    </submittedName>
</protein>
<dbReference type="Proteomes" id="UP000009168">
    <property type="component" value="Unassembled WGS sequence"/>
</dbReference>
<keyword evidence="1" id="KW-1133">Transmembrane helix</keyword>
<dbReference type="Gene3D" id="2.10.220.10">
    <property type="entry name" value="Hormone Receptor, Insulin-like Growth Factor Receptor 1, Chain A, domain 2"/>
    <property type="match status" value="3"/>
</dbReference>
<dbReference type="CDD" id="cd00064">
    <property type="entry name" value="FU"/>
    <property type="match status" value="6"/>
</dbReference>
<dbReference type="InterPro" id="IPR052798">
    <property type="entry name" value="Giardia_VSA"/>
</dbReference>
<dbReference type="AlphaFoldDB" id="W7XL91"/>
<keyword evidence="4" id="KW-1185">Reference proteome</keyword>
<dbReference type="InParanoid" id="W7XL91"/>
<evidence type="ECO:0000256" key="2">
    <source>
        <dbReference type="SAM" id="SignalP"/>
    </source>
</evidence>
<dbReference type="SUPFAM" id="SSF57184">
    <property type="entry name" value="Growth factor receptor domain"/>
    <property type="match status" value="4"/>
</dbReference>
<feature type="transmembrane region" description="Helical" evidence="1">
    <location>
        <begin position="825"/>
        <end position="843"/>
    </location>
</feature>
<feature type="signal peptide" evidence="2">
    <location>
        <begin position="1"/>
        <end position="20"/>
    </location>
</feature>
<feature type="transmembrane region" description="Helical" evidence="1">
    <location>
        <begin position="855"/>
        <end position="882"/>
    </location>
</feature>
<keyword evidence="1 3" id="KW-0812">Transmembrane</keyword>
<evidence type="ECO:0000313" key="3">
    <source>
        <dbReference type="EMBL" id="EWS75879.1"/>
    </source>
</evidence>
<dbReference type="GeneID" id="24439579"/>
<proteinExistence type="predicted"/>
<dbReference type="PANTHER" id="PTHR23275:SF100">
    <property type="entry name" value="EGF-LIKE DOMAIN-CONTAINING PROTEIN"/>
    <property type="match status" value="1"/>
</dbReference>
<organism evidence="3 4">
    <name type="scientific">Tetrahymena thermophila (strain SB210)</name>
    <dbReference type="NCBI Taxonomy" id="312017"/>
    <lineage>
        <taxon>Eukaryota</taxon>
        <taxon>Sar</taxon>
        <taxon>Alveolata</taxon>
        <taxon>Ciliophora</taxon>
        <taxon>Intramacronucleata</taxon>
        <taxon>Oligohymenophorea</taxon>
        <taxon>Hymenostomatida</taxon>
        <taxon>Tetrahymenina</taxon>
        <taxon>Tetrahymenidae</taxon>
        <taxon>Tetrahymena</taxon>
    </lineage>
</organism>
<feature type="transmembrane region" description="Helical" evidence="1">
    <location>
        <begin position="987"/>
        <end position="1006"/>
    </location>
</feature>
<feature type="transmembrane region" description="Helical" evidence="1">
    <location>
        <begin position="1058"/>
        <end position="1085"/>
    </location>
</feature>
<dbReference type="PANTHER" id="PTHR23275">
    <property type="entry name" value="CABRIOLET.-RELATED"/>
    <property type="match status" value="1"/>
</dbReference>
<dbReference type="EMBL" id="GG662808">
    <property type="protein sequence ID" value="EWS75879.1"/>
    <property type="molecule type" value="Genomic_DNA"/>
</dbReference>
<evidence type="ECO:0000256" key="1">
    <source>
        <dbReference type="SAM" id="Phobius"/>
    </source>
</evidence>
<dbReference type="RefSeq" id="XP_012651582.1">
    <property type="nucleotide sequence ID" value="XM_012796128.1"/>
</dbReference>
<feature type="transmembrane region" description="Helical" evidence="1">
    <location>
        <begin position="1018"/>
        <end position="1038"/>
    </location>
</feature>
<dbReference type="InterPro" id="IPR009030">
    <property type="entry name" value="Growth_fac_rcpt_cys_sf"/>
</dbReference>
<feature type="transmembrane region" description="Helical" evidence="1">
    <location>
        <begin position="902"/>
        <end position="920"/>
    </location>
</feature>
<evidence type="ECO:0000313" key="4">
    <source>
        <dbReference type="Proteomes" id="UP000009168"/>
    </source>
</evidence>
<dbReference type="OrthoDB" id="300641at2759"/>
<keyword evidence="2" id="KW-0732">Signal</keyword>
<feature type="chain" id="PRO_5004903791" evidence="2">
    <location>
        <begin position="21"/>
        <end position="1153"/>
    </location>
</feature>
<dbReference type="SMART" id="SM00261">
    <property type="entry name" value="FU"/>
    <property type="match status" value="7"/>
</dbReference>
<dbReference type="KEGG" id="tet:TTHERM_000559911"/>
<reference evidence="4" key="1">
    <citation type="journal article" date="2006" name="PLoS Biol.">
        <title>Macronuclear genome sequence of the ciliate Tetrahymena thermophila, a model eukaryote.</title>
        <authorList>
            <person name="Eisen J.A."/>
            <person name="Coyne R.S."/>
            <person name="Wu M."/>
            <person name="Wu D."/>
            <person name="Thiagarajan M."/>
            <person name="Wortman J.R."/>
            <person name="Badger J.H."/>
            <person name="Ren Q."/>
            <person name="Amedeo P."/>
            <person name="Jones K.M."/>
            <person name="Tallon L.J."/>
            <person name="Delcher A.L."/>
            <person name="Salzberg S.L."/>
            <person name="Silva J.C."/>
            <person name="Haas B.J."/>
            <person name="Majoros W.H."/>
            <person name="Farzad M."/>
            <person name="Carlton J.M."/>
            <person name="Smith R.K. Jr."/>
            <person name="Garg J."/>
            <person name="Pearlman R.E."/>
            <person name="Karrer K.M."/>
            <person name="Sun L."/>
            <person name="Manning G."/>
            <person name="Elde N.C."/>
            <person name="Turkewitz A.P."/>
            <person name="Asai D.J."/>
            <person name="Wilkes D.E."/>
            <person name="Wang Y."/>
            <person name="Cai H."/>
            <person name="Collins K."/>
            <person name="Stewart B.A."/>
            <person name="Lee S.R."/>
            <person name="Wilamowska K."/>
            <person name="Weinberg Z."/>
            <person name="Ruzzo W.L."/>
            <person name="Wloga D."/>
            <person name="Gaertig J."/>
            <person name="Frankel J."/>
            <person name="Tsao C.-C."/>
            <person name="Gorovsky M.A."/>
            <person name="Keeling P.J."/>
            <person name="Waller R.F."/>
            <person name="Patron N.J."/>
            <person name="Cherry J.M."/>
            <person name="Stover N.A."/>
            <person name="Krieger C.J."/>
            <person name="del Toro C."/>
            <person name="Ryder H.F."/>
            <person name="Williamson S.C."/>
            <person name="Barbeau R.A."/>
            <person name="Hamilton E.P."/>
            <person name="Orias E."/>
        </authorList>
    </citation>
    <scope>NUCLEOTIDE SEQUENCE [LARGE SCALE GENOMIC DNA]</scope>
    <source>
        <strain evidence="4">SB210</strain>
    </source>
</reference>
<dbReference type="InterPro" id="IPR006212">
    <property type="entry name" value="Furin_repeat"/>
</dbReference>
<sequence length="1153" mass="133759">MLNILIITFVITEFWKTSFCLEKFPIISDCAKYIEDQNAIFYNDKNSNTFKISILDINGQLSSTYTLNSFSYDCSKLSFFFTAEQQNIIYLTQYGAPDYYLIDFSLMQQNSPSFLTQKKYATFPFTSINLGFIVFKTYDIYYLVFAKETSKLVYSFIYLICESSFDKLFTSKNIIQAKQQMDFNYFFQKPIYFQKFGWLFIVSEKYSIYYQDDQRSILKLSVDTHEQKFIMKIDQITDTNKKIFVIEIKSKSIIAFYTNKMNFYSAEDLVYIDTFGDSISICYLHINYFQNNIFTDNNNYELQYDLQKNKIQVIHSTDTTPYYQLNWSSVGFTQYLSNYQTKNNEITNLQIIYNILPGCQNIDKATGYCSQCSPNYFLQNKWCVIQCNEGYYQSGNQCLPCDKTCLTCDGPSPKNCLKCPQFYYLVIKSKGSSCKPCHESCKTCNGPSVHDCLTCSTFNYLFQESSVSQCLPCDYSKQTCFGLSNKDFLQCPQGNYIILQENQYYQTCHPDCLECDGPSNSNCLKCKSQQYLDQQKCISCHQTCQSCNGPSSKDCLTCPSQKYLLSDNSCIDCNQIGQTFVEQKCISCDKTCLTCNGPSSSDCLSCPQQKYLQKSIDYNQSGQPISVQKCETCYQTCQSCNGPSSKDCLTCPSQKFLFLDNSCIECNKKGQKIISNKCNCIENYTFVDGECVQSHQNNLDYKSNVFSQQTIQQVRQKTQTASSVSLASTIVLSFIQNLFSSSSFGIFINGFACFKLSYLTLVNNTLPQQINSALEVFTDQCPNQTFKNINFLYSFITASSQDQYQNNSYYKFGISFNILETSGQGLSLFLICSFLFILFYLMLEKIQNRKVKSILLILYNKIFSCFIIQHLYLVIPIFVIGINQQMKQFIFKYEVNSIGLNSVGLQIVFLIIIILIIILLQHQQYLYLNRTTPVQKQLNFQEINRVKLQNDVTFESKIRRNFMIIYQTLESFLIPICFLQVGQNWMICNIITIIIQLSSLIIIIYLKPFYSKLTNGYFILDSALWLGLYIQFFILNIYSSKPDFISYAEYLDQVSVSFLVTIQLILFGLTIYMLTSIFLQIYYLIKKRKNSLQKQEESLINSKIISIQFFPQNLIYRRFTNSLVKFRVFNLKDQKNIAKLQKFFISDQNFELK</sequence>
<feature type="transmembrane region" description="Helical" evidence="1">
    <location>
        <begin position="963"/>
        <end position="981"/>
    </location>
</feature>
<keyword evidence="1" id="KW-0472">Membrane</keyword>
<gene>
    <name evidence="3" type="ORF">TTHERM_000559911</name>
</gene>
<name>W7XL91_TETTS</name>